<dbReference type="RefSeq" id="XP_016229032.1">
    <property type="nucleotide sequence ID" value="XM_016365383.1"/>
</dbReference>
<dbReference type="InterPro" id="IPR013149">
    <property type="entry name" value="ADH-like_C"/>
</dbReference>
<keyword evidence="2" id="KW-0560">Oxidoreductase</keyword>
<keyword evidence="5" id="KW-1185">Reference proteome</keyword>
<dbReference type="Gene3D" id="3.40.50.720">
    <property type="entry name" value="NAD(P)-binding Rossmann-like Domain"/>
    <property type="match status" value="1"/>
</dbReference>
<dbReference type="Proteomes" id="UP000054302">
    <property type="component" value="Unassembled WGS sequence"/>
</dbReference>
<dbReference type="GeneID" id="27319054"/>
<dbReference type="SUPFAM" id="SSF50129">
    <property type="entry name" value="GroES-like"/>
    <property type="match status" value="1"/>
</dbReference>
<feature type="domain" description="Enoyl reductase (ER)" evidence="3">
    <location>
        <begin position="8"/>
        <end position="348"/>
    </location>
</feature>
<dbReference type="STRING" id="212818.A0A0D2AEX4"/>
<dbReference type="OrthoDB" id="48317at2759"/>
<dbReference type="PANTHER" id="PTHR45348">
    <property type="entry name" value="HYPOTHETICAL OXIDOREDUCTASE (EUROFUNG)"/>
    <property type="match status" value="1"/>
</dbReference>
<dbReference type="SUPFAM" id="SSF51735">
    <property type="entry name" value="NAD(P)-binding Rossmann-fold domains"/>
    <property type="match status" value="1"/>
</dbReference>
<dbReference type="Pfam" id="PF00107">
    <property type="entry name" value="ADH_zinc_N"/>
    <property type="match status" value="1"/>
</dbReference>
<dbReference type="InterPro" id="IPR036291">
    <property type="entry name" value="NAD(P)-bd_dom_sf"/>
</dbReference>
<accession>A0A0D2AEX4</accession>
<evidence type="ECO:0000313" key="4">
    <source>
        <dbReference type="EMBL" id="KIV97458.1"/>
    </source>
</evidence>
<evidence type="ECO:0000256" key="2">
    <source>
        <dbReference type="ARBA" id="ARBA00023002"/>
    </source>
</evidence>
<dbReference type="PANTHER" id="PTHR45348:SF2">
    <property type="entry name" value="ZINC-TYPE ALCOHOL DEHYDROGENASE-LIKE PROTEIN C2E1P3.01"/>
    <property type="match status" value="1"/>
</dbReference>
<evidence type="ECO:0000259" key="3">
    <source>
        <dbReference type="SMART" id="SM00829"/>
    </source>
</evidence>
<dbReference type="VEuPathDB" id="FungiDB:PV10_01209"/>
<dbReference type="CDD" id="cd08249">
    <property type="entry name" value="enoyl_reductase_like"/>
    <property type="match status" value="1"/>
</dbReference>
<dbReference type="OMA" id="MEVITTC"/>
<dbReference type="GO" id="GO:0016651">
    <property type="term" value="F:oxidoreductase activity, acting on NAD(P)H"/>
    <property type="evidence" value="ECO:0007669"/>
    <property type="project" value="InterPro"/>
</dbReference>
<sequence length="351" mass="37645">MKAIVLGDAPGKVSLVTDRPSPKLRPGYLGVNVKAVALNPTDWKHVDRFNADGSLSGCVSGCDYAGVVAETGTGYSKQWKVGDRICGFVHGANELQKEDGGFAETVVARADIQLRIPDGMSFEDASTLGVGVITCAQALFMQMGLTQPPTDGTAPANGEPVLIYGGSSATGSIALQFARIAGYTPITLCSPHNFEFVKSLGAAAAFNYNDEDCVEQVNRFIGHDRGIKYVFDTISTAATSAICARLIAPKGRWAYVQMGTNIPRDDVDKMYPLAYLAAGERVKKGTAFDLPASKKDFDYVSEFMPVVESWLRQGILKPHPSQVGNGLEQVIDGLDLMRHGKVSGKKLVYKL</sequence>
<dbReference type="Gene3D" id="3.90.180.10">
    <property type="entry name" value="Medium-chain alcohol dehydrogenases, catalytic domain"/>
    <property type="match status" value="1"/>
</dbReference>
<dbReference type="InterPro" id="IPR013154">
    <property type="entry name" value="ADH-like_N"/>
</dbReference>
<dbReference type="Pfam" id="PF08240">
    <property type="entry name" value="ADH_N"/>
    <property type="match status" value="1"/>
</dbReference>
<comment type="similarity">
    <text evidence="1">Belongs to the zinc-containing alcohol dehydrogenase family.</text>
</comment>
<dbReference type="InterPro" id="IPR047122">
    <property type="entry name" value="Trans-enoyl_RdTase-like"/>
</dbReference>
<dbReference type="HOGENOM" id="CLU_026673_16_1_1"/>
<dbReference type="InterPro" id="IPR011032">
    <property type="entry name" value="GroES-like_sf"/>
</dbReference>
<name>A0A0D2AEX4_EXOME</name>
<dbReference type="EMBL" id="KN847520">
    <property type="protein sequence ID" value="KIV97458.1"/>
    <property type="molecule type" value="Genomic_DNA"/>
</dbReference>
<dbReference type="SMART" id="SM00829">
    <property type="entry name" value="PKS_ER"/>
    <property type="match status" value="1"/>
</dbReference>
<proteinExistence type="inferred from homology"/>
<evidence type="ECO:0000256" key="1">
    <source>
        <dbReference type="ARBA" id="ARBA00008072"/>
    </source>
</evidence>
<evidence type="ECO:0000313" key="5">
    <source>
        <dbReference type="Proteomes" id="UP000054302"/>
    </source>
</evidence>
<gene>
    <name evidence="4" type="ORF">PV10_01209</name>
</gene>
<reference evidence="4 5" key="1">
    <citation type="submission" date="2015-01" db="EMBL/GenBank/DDBJ databases">
        <title>The Genome Sequence of Exophiala mesophila CBS40295.</title>
        <authorList>
            <consortium name="The Broad Institute Genomics Platform"/>
            <person name="Cuomo C."/>
            <person name="de Hoog S."/>
            <person name="Gorbushina A."/>
            <person name="Stielow B."/>
            <person name="Teixiera M."/>
            <person name="Abouelleil A."/>
            <person name="Chapman S.B."/>
            <person name="Priest M."/>
            <person name="Young S.K."/>
            <person name="Wortman J."/>
            <person name="Nusbaum C."/>
            <person name="Birren B."/>
        </authorList>
    </citation>
    <scope>NUCLEOTIDE SEQUENCE [LARGE SCALE GENOMIC DNA]</scope>
    <source>
        <strain evidence="4 5">CBS 40295</strain>
    </source>
</reference>
<dbReference type="InterPro" id="IPR020843">
    <property type="entry name" value="ER"/>
</dbReference>
<protein>
    <recommendedName>
        <fullName evidence="3">Enoyl reductase (ER) domain-containing protein</fullName>
    </recommendedName>
</protein>
<dbReference type="AlphaFoldDB" id="A0A0D2AEX4"/>
<organism evidence="4 5">
    <name type="scientific">Exophiala mesophila</name>
    <name type="common">Black yeast-like fungus</name>
    <dbReference type="NCBI Taxonomy" id="212818"/>
    <lineage>
        <taxon>Eukaryota</taxon>
        <taxon>Fungi</taxon>
        <taxon>Dikarya</taxon>
        <taxon>Ascomycota</taxon>
        <taxon>Pezizomycotina</taxon>
        <taxon>Eurotiomycetes</taxon>
        <taxon>Chaetothyriomycetidae</taxon>
        <taxon>Chaetothyriales</taxon>
        <taxon>Herpotrichiellaceae</taxon>
        <taxon>Exophiala</taxon>
    </lineage>
</organism>